<dbReference type="InterPro" id="IPR036291">
    <property type="entry name" value="NAD(P)-bd_dom_sf"/>
</dbReference>
<gene>
    <name evidence="4" type="ORF">SISNIDRAFT_551898</name>
</gene>
<dbReference type="EMBL" id="KV419424">
    <property type="protein sequence ID" value="KZS90027.1"/>
    <property type="molecule type" value="Genomic_DNA"/>
</dbReference>
<evidence type="ECO:0000313" key="5">
    <source>
        <dbReference type="Proteomes" id="UP000076722"/>
    </source>
</evidence>
<dbReference type="PRINTS" id="PR00080">
    <property type="entry name" value="SDRFAMILY"/>
</dbReference>
<comment type="similarity">
    <text evidence="1 3">Belongs to the short-chain dehydrogenases/reductases (SDR) family.</text>
</comment>
<dbReference type="Gene3D" id="3.40.50.720">
    <property type="entry name" value="NAD(P)-binding Rossmann-like Domain"/>
    <property type="match status" value="1"/>
</dbReference>
<evidence type="ECO:0000313" key="4">
    <source>
        <dbReference type="EMBL" id="KZS90027.1"/>
    </source>
</evidence>
<proteinExistence type="inferred from homology"/>
<dbReference type="STRING" id="1314777.A0A164QWC7"/>
<protein>
    <submittedName>
        <fullName evidence="4">NAD(P)-binding protein</fullName>
    </submittedName>
</protein>
<dbReference type="Pfam" id="PF00106">
    <property type="entry name" value="adh_short"/>
    <property type="match status" value="1"/>
</dbReference>
<dbReference type="Proteomes" id="UP000076722">
    <property type="component" value="Unassembled WGS sequence"/>
</dbReference>
<dbReference type="InterPro" id="IPR002347">
    <property type="entry name" value="SDR_fam"/>
</dbReference>
<dbReference type="PANTHER" id="PTHR43180:SF33">
    <property type="entry name" value="15-HYDROXYPROSTAGLANDIN DEHYDROGENASE [NAD(+)]-LIKE"/>
    <property type="match status" value="1"/>
</dbReference>
<evidence type="ECO:0000256" key="3">
    <source>
        <dbReference type="RuleBase" id="RU000363"/>
    </source>
</evidence>
<evidence type="ECO:0000256" key="2">
    <source>
        <dbReference type="ARBA" id="ARBA00023002"/>
    </source>
</evidence>
<name>A0A164QWC7_9AGAM</name>
<sequence length="290" mass="31592">MSEIKLPSSYPSIANQVVIVTGGSSGIGLATVLLCIQNGARVVIADLCPPLPSNLPNSPLWSFTKTDVASWNELSQLFRTTYEQHNRIDILVANAGVGEVEDLFLDEFDESTGELQEPKHTVLSVNLLGVINSVKLAAHYFQKTLAVWFLIVLTSPTLTAYLNECLPGYQAAKHGLLGFMRAIRKTAPRFNVSINMVAPWMTMSALMTPELLTKVKAAGVPINEATSVAQAIVFLATCGWNGKTLFVAGNSCTEVEDALDSTRPLWLGSANDEAWKKAEKVQYFESRSGW</sequence>
<accession>A0A164QWC7</accession>
<dbReference type="AlphaFoldDB" id="A0A164QWC7"/>
<organism evidence="4 5">
    <name type="scientific">Sistotremastrum niveocremeum HHB9708</name>
    <dbReference type="NCBI Taxonomy" id="1314777"/>
    <lineage>
        <taxon>Eukaryota</taxon>
        <taxon>Fungi</taxon>
        <taxon>Dikarya</taxon>
        <taxon>Basidiomycota</taxon>
        <taxon>Agaricomycotina</taxon>
        <taxon>Agaricomycetes</taxon>
        <taxon>Sistotremastrales</taxon>
        <taxon>Sistotremastraceae</taxon>
        <taxon>Sertulicium</taxon>
        <taxon>Sertulicium niveocremeum</taxon>
    </lineage>
</organism>
<reference evidence="4 5" key="1">
    <citation type="journal article" date="2016" name="Mol. Biol. Evol.">
        <title>Comparative Genomics of Early-Diverging Mushroom-Forming Fungi Provides Insights into the Origins of Lignocellulose Decay Capabilities.</title>
        <authorList>
            <person name="Nagy L.G."/>
            <person name="Riley R."/>
            <person name="Tritt A."/>
            <person name="Adam C."/>
            <person name="Daum C."/>
            <person name="Floudas D."/>
            <person name="Sun H."/>
            <person name="Yadav J.S."/>
            <person name="Pangilinan J."/>
            <person name="Larsson K.H."/>
            <person name="Matsuura K."/>
            <person name="Barry K."/>
            <person name="Labutti K."/>
            <person name="Kuo R."/>
            <person name="Ohm R.A."/>
            <person name="Bhattacharya S.S."/>
            <person name="Shirouzu T."/>
            <person name="Yoshinaga Y."/>
            <person name="Martin F.M."/>
            <person name="Grigoriev I.V."/>
            <person name="Hibbett D.S."/>
        </authorList>
    </citation>
    <scope>NUCLEOTIDE SEQUENCE [LARGE SCALE GENOMIC DNA]</scope>
    <source>
        <strain evidence="4 5">HHB9708</strain>
    </source>
</reference>
<evidence type="ECO:0000256" key="1">
    <source>
        <dbReference type="ARBA" id="ARBA00006484"/>
    </source>
</evidence>
<dbReference type="SUPFAM" id="SSF51735">
    <property type="entry name" value="NAD(P)-binding Rossmann-fold domains"/>
    <property type="match status" value="1"/>
</dbReference>
<keyword evidence="2" id="KW-0560">Oxidoreductase</keyword>
<keyword evidence="5" id="KW-1185">Reference proteome</keyword>
<dbReference type="GO" id="GO:0016491">
    <property type="term" value="F:oxidoreductase activity"/>
    <property type="evidence" value="ECO:0007669"/>
    <property type="project" value="UniProtKB-KW"/>
</dbReference>
<dbReference type="PANTHER" id="PTHR43180">
    <property type="entry name" value="3-OXOACYL-(ACYL-CARRIER-PROTEIN) REDUCTASE (AFU_ORTHOLOGUE AFUA_6G11210)"/>
    <property type="match status" value="1"/>
</dbReference>
<dbReference type="PRINTS" id="PR00081">
    <property type="entry name" value="GDHRDH"/>
</dbReference>